<reference evidence="1 2" key="1">
    <citation type="submission" date="2009-11" db="EMBL/GenBank/DDBJ databases">
        <title>Annotation of Allomyces macrogynus ATCC 38327.</title>
        <authorList>
            <consortium name="The Broad Institute Genome Sequencing Platform"/>
            <person name="Russ C."/>
            <person name="Cuomo C."/>
            <person name="Burger G."/>
            <person name="Gray M.W."/>
            <person name="Holland P.W.H."/>
            <person name="King N."/>
            <person name="Lang F.B.F."/>
            <person name="Roger A.J."/>
            <person name="Ruiz-Trillo I."/>
            <person name="Young S.K."/>
            <person name="Zeng Q."/>
            <person name="Gargeya S."/>
            <person name="Fitzgerald M."/>
            <person name="Haas B."/>
            <person name="Abouelleil A."/>
            <person name="Alvarado L."/>
            <person name="Arachchi H.M."/>
            <person name="Berlin A."/>
            <person name="Chapman S.B."/>
            <person name="Gearin G."/>
            <person name="Goldberg J."/>
            <person name="Griggs A."/>
            <person name="Gujja S."/>
            <person name="Hansen M."/>
            <person name="Heiman D."/>
            <person name="Howarth C."/>
            <person name="Larimer J."/>
            <person name="Lui A."/>
            <person name="MacDonald P.J.P."/>
            <person name="McCowen C."/>
            <person name="Montmayeur A."/>
            <person name="Murphy C."/>
            <person name="Neiman D."/>
            <person name="Pearson M."/>
            <person name="Priest M."/>
            <person name="Roberts A."/>
            <person name="Saif S."/>
            <person name="Shea T."/>
            <person name="Sisk P."/>
            <person name="Stolte C."/>
            <person name="Sykes S."/>
            <person name="Wortman J."/>
            <person name="Nusbaum C."/>
            <person name="Birren B."/>
        </authorList>
    </citation>
    <scope>NUCLEOTIDE SEQUENCE [LARGE SCALE GENOMIC DNA]</scope>
    <source>
        <strain evidence="1 2">ATCC 38327</strain>
    </source>
</reference>
<keyword evidence="2" id="KW-1185">Reference proteome</keyword>
<dbReference type="AlphaFoldDB" id="A0A0L0T447"/>
<protein>
    <submittedName>
        <fullName evidence="1">Uncharacterized protein</fullName>
    </submittedName>
</protein>
<accession>A0A0L0T447</accession>
<organism evidence="1 2">
    <name type="scientific">Allomyces macrogynus (strain ATCC 38327)</name>
    <name type="common">Allomyces javanicus var. macrogynus</name>
    <dbReference type="NCBI Taxonomy" id="578462"/>
    <lineage>
        <taxon>Eukaryota</taxon>
        <taxon>Fungi</taxon>
        <taxon>Fungi incertae sedis</taxon>
        <taxon>Blastocladiomycota</taxon>
        <taxon>Blastocladiomycetes</taxon>
        <taxon>Blastocladiales</taxon>
        <taxon>Blastocladiaceae</taxon>
        <taxon>Allomyces</taxon>
    </lineage>
</organism>
<reference evidence="2" key="2">
    <citation type="submission" date="2009-11" db="EMBL/GenBank/DDBJ databases">
        <title>The Genome Sequence of Allomyces macrogynus strain ATCC 38327.</title>
        <authorList>
            <consortium name="The Broad Institute Genome Sequencing Platform"/>
            <person name="Russ C."/>
            <person name="Cuomo C."/>
            <person name="Shea T."/>
            <person name="Young S.K."/>
            <person name="Zeng Q."/>
            <person name="Koehrsen M."/>
            <person name="Haas B."/>
            <person name="Borodovsky M."/>
            <person name="Guigo R."/>
            <person name="Alvarado L."/>
            <person name="Berlin A."/>
            <person name="Borenstein D."/>
            <person name="Chen Z."/>
            <person name="Engels R."/>
            <person name="Freedman E."/>
            <person name="Gellesch M."/>
            <person name="Goldberg J."/>
            <person name="Griggs A."/>
            <person name="Gujja S."/>
            <person name="Heiman D."/>
            <person name="Hepburn T."/>
            <person name="Howarth C."/>
            <person name="Jen D."/>
            <person name="Larson L."/>
            <person name="Lewis B."/>
            <person name="Mehta T."/>
            <person name="Park D."/>
            <person name="Pearson M."/>
            <person name="Roberts A."/>
            <person name="Saif S."/>
            <person name="Shenoy N."/>
            <person name="Sisk P."/>
            <person name="Stolte C."/>
            <person name="Sykes S."/>
            <person name="Walk T."/>
            <person name="White J."/>
            <person name="Yandava C."/>
            <person name="Burger G."/>
            <person name="Gray M.W."/>
            <person name="Holland P.W.H."/>
            <person name="King N."/>
            <person name="Lang F.B.F."/>
            <person name="Roger A.J."/>
            <person name="Ruiz-Trillo I."/>
            <person name="Lander E."/>
            <person name="Nusbaum C."/>
        </authorList>
    </citation>
    <scope>NUCLEOTIDE SEQUENCE [LARGE SCALE GENOMIC DNA]</scope>
    <source>
        <strain evidence="2">ATCC 38327</strain>
    </source>
</reference>
<evidence type="ECO:0000313" key="1">
    <source>
        <dbReference type="EMBL" id="KNE69502.1"/>
    </source>
</evidence>
<name>A0A0L0T447_ALLM3</name>
<proteinExistence type="predicted"/>
<dbReference type="Proteomes" id="UP000054350">
    <property type="component" value="Unassembled WGS sequence"/>
</dbReference>
<gene>
    <name evidence="1" type="ORF">AMAG_19982</name>
</gene>
<dbReference type="VEuPathDB" id="FungiDB:AMAG_19982"/>
<evidence type="ECO:0000313" key="2">
    <source>
        <dbReference type="Proteomes" id="UP000054350"/>
    </source>
</evidence>
<sequence>MASSETVAAPQSPRSVQNASRFLPGHIGQLVNDLPRLYLTVSVRVVSGSGPWGHDEALELYGPIPFHQVRRPQASYHWSNLPPGGEDLLVSWNVEDESLPCGLSDATCTLPYTFPVYISVCYHTRSSAAVFLLRNLASARRSL</sequence>
<dbReference type="EMBL" id="GG745361">
    <property type="protein sequence ID" value="KNE69502.1"/>
    <property type="molecule type" value="Genomic_DNA"/>
</dbReference>